<feature type="signal peptide" evidence="1">
    <location>
        <begin position="1"/>
        <end position="17"/>
    </location>
</feature>
<evidence type="ECO:0000313" key="2">
    <source>
        <dbReference type="EMBL" id="AWC68021.1"/>
    </source>
</evidence>
<gene>
    <name evidence="2" type="primary">CSP2</name>
</gene>
<dbReference type="AlphaFoldDB" id="A0A343WGZ7"/>
<dbReference type="InterPro" id="IPR005055">
    <property type="entry name" value="A10/PebIII"/>
</dbReference>
<keyword evidence="1" id="KW-0732">Signal</keyword>
<accession>A0A343WGZ7</accession>
<dbReference type="Gene3D" id="1.10.2080.10">
    <property type="entry name" value="Insect odorant-binding protein A10/Ejaculatory bulb-specific protein 3"/>
    <property type="match status" value="1"/>
</dbReference>
<dbReference type="PANTHER" id="PTHR11257">
    <property type="entry name" value="CHEMOSENSORY PROTEIN-RELATED"/>
    <property type="match status" value="1"/>
</dbReference>
<organism evidence="2">
    <name type="scientific">Matsumurasca onukii</name>
    <name type="common">Tea green leafhopper</name>
    <name type="synonym">Empoasca onukii</name>
    <dbReference type="NCBI Taxonomy" id="2912585"/>
    <lineage>
        <taxon>Eukaryota</taxon>
        <taxon>Metazoa</taxon>
        <taxon>Ecdysozoa</taxon>
        <taxon>Arthropoda</taxon>
        <taxon>Hexapoda</taxon>
        <taxon>Insecta</taxon>
        <taxon>Pterygota</taxon>
        <taxon>Neoptera</taxon>
        <taxon>Paraneoptera</taxon>
        <taxon>Hemiptera</taxon>
        <taxon>Auchenorrhyncha</taxon>
        <taxon>Membracoidea</taxon>
        <taxon>Cicadellidae</taxon>
        <taxon>Typhlocybinae</taxon>
        <taxon>Empoascini</taxon>
        <taxon>Matsumurasca</taxon>
    </lineage>
</organism>
<evidence type="ECO:0000256" key="1">
    <source>
        <dbReference type="SAM" id="SignalP"/>
    </source>
</evidence>
<dbReference type="Pfam" id="PF03392">
    <property type="entry name" value="OS-D"/>
    <property type="match status" value="1"/>
</dbReference>
<reference evidence="2" key="1">
    <citation type="submission" date="2017-07" db="EMBL/GenBank/DDBJ databases">
        <authorList>
            <person name="Sun Z.S."/>
            <person name="Albrecht U."/>
            <person name="Echele G."/>
            <person name="Lee C.C."/>
        </authorList>
    </citation>
    <scope>NUCLEOTIDE SEQUENCE</scope>
</reference>
<protein>
    <submittedName>
        <fullName evidence="2">Chemosensory protein 2</fullName>
    </submittedName>
</protein>
<dbReference type="SUPFAM" id="SSF100910">
    <property type="entry name" value="Chemosensory protein Csp2"/>
    <property type="match status" value="1"/>
</dbReference>
<feature type="chain" id="PRO_5016757425" evidence="1">
    <location>
        <begin position="18"/>
        <end position="122"/>
    </location>
</feature>
<dbReference type="InterPro" id="IPR036682">
    <property type="entry name" value="OS_D_A10/PebIII_sf"/>
</dbReference>
<dbReference type="PANTHER" id="PTHR11257:SF13">
    <property type="entry name" value="GEO07322P1"/>
    <property type="match status" value="1"/>
</dbReference>
<dbReference type="EMBL" id="MF509601">
    <property type="protein sequence ID" value="AWC68021.1"/>
    <property type="molecule type" value="mRNA"/>
</dbReference>
<name>A0A343WGZ7_MATON</name>
<sequence length="122" mass="13848">MQVSTVVLLALAACAAAQLGYQSKYPGVDIDSILSNQRVLKSYINCFLEKGPCTPQGREGKKFFPEIYNTNCGKCSDDQKEMVKKVVKAFYSKRKEDWGKIVDKFDPDHKKEKEFLNWAQSS</sequence>
<proteinExistence type="evidence at transcript level"/>